<dbReference type="SUPFAM" id="SSF52540">
    <property type="entry name" value="P-loop containing nucleoside triphosphate hydrolases"/>
    <property type="match status" value="1"/>
</dbReference>
<evidence type="ECO:0000256" key="11">
    <source>
        <dbReference type="SAM" id="MobiDB-lite"/>
    </source>
</evidence>
<keyword evidence="4" id="KW-0963">Cytoplasm</keyword>
<dbReference type="NCBIfam" id="TIGR00150">
    <property type="entry name" value="T6A_YjeE"/>
    <property type="match status" value="1"/>
</dbReference>
<dbReference type="Proteomes" id="UP001628193">
    <property type="component" value="Unassembled WGS sequence"/>
</dbReference>
<keyword evidence="5" id="KW-0819">tRNA processing</keyword>
<proteinExistence type="inferred from homology"/>
<organism evidence="12 13">
    <name type="scientific">Candidatus Magnetaquiglobus chichijimensis</name>
    <dbReference type="NCBI Taxonomy" id="3141448"/>
    <lineage>
        <taxon>Bacteria</taxon>
        <taxon>Pseudomonadati</taxon>
        <taxon>Pseudomonadota</taxon>
        <taxon>Magnetococcia</taxon>
        <taxon>Magnetococcales</taxon>
        <taxon>Candidatus Magnetaquicoccaceae</taxon>
        <taxon>Candidatus Magnetaquiglobus</taxon>
    </lineage>
</organism>
<reference evidence="12 13" key="2">
    <citation type="submission" date="2024-09" db="EMBL/GenBank/DDBJ databases">
        <title>Draft genome sequence of Candidatus Magnetaquicoccaceae bacterium FCR-1.</title>
        <authorList>
            <person name="Shimoshige H."/>
            <person name="Shimamura S."/>
            <person name="Taoka A."/>
            <person name="Kobayashi H."/>
            <person name="Maekawa T."/>
        </authorList>
    </citation>
    <scope>NUCLEOTIDE SEQUENCE [LARGE SCALE GENOMIC DNA]</scope>
    <source>
        <strain evidence="12 13">FCR-1</strain>
    </source>
</reference>
<protein>
    <recommendedName>
        <fullName evidence="3">tRNA threonylcarbamoyladenosine biosynthesis protein TsaE</fullName>
    </recommendedName>
    <alternativeName>
        <fullName evidence="10">t(6)A37 threonylcarbamoyladenosine biosynthesis protein TsaE</fullName>
    </alternativeName>
</protein>
<evidence type="ECO:0000313" key="13">
    <source>
        <dbReference type="Proteomes" id="UP001628193"/>
    </source>
</evidence>
<dbReference type="PANTHER" id="PTHR33540">
    <property type="entry name" value="TRNA THREONYLCARBAMOYLADENOSINE BIOSYNTHESIS PROTEIN TSAE"/>
    <property type="match status" value="1"/>
</dbReference>
<dbReference type="Gene3D" id="3.40.50.300">
    <property type="entry name" value="P-loop containing nucleotide triphosphate hydrolases"/>
    <property type="match status" value="1"/>
</dbReference>
<dbReference type="InterPro" id="IPR003442">
    <property type="entry name" value="T6A_TsaE"/>
</dbReference>
<evidence type="ECO:0000256" key="6">
    <source>
        <dbReference type="ARBA" id="ARBA00022723"/>
    </source>
</evidence>
<dbReference type="RefSeq" id="WP_420905870.1">
    <property type="nucleotide sequence ID" value="NZ_BAAFGK010000004.1"/>
</dbReference>
<keyword evidence="9" id="KW-0460">Magnesium</keyword>
<evidence type="ECO:0000256" key="2">
    <source>
        <dbReference type="ARBA" id="ARBA00007599"/>
    </source>
</evidence>
<reference evidence="12 13" key="1">
    <citation type="submission" date="2024-05" db="EMBL/GenBank/DDBJ databases">
        <authorList>
            <consortium name="Candidatus Magnetaquicoccaceae bacterium FCR-1 genome sequencing consortium"/>
            <person name="Shimoshige H."/>
            <person name="Shimamura S."/>
            <person name="Taoka A."/>
            <person name="Kobayashi H."/>
            <person name="Maekawa T."/>
        </authorList>
    </citation>
    <scope>NUCLEOTIDE SEQUENCE [LARGE SCALE GENOMIC DNA]</scope>
    <source>
        <strain evidence="12 13">FCR-1</strain>
    </source>
</reference>
<comment type="caution">
    <text evidence="12">The sequence shown here is derived from an EMBL/GenBank/DDBJ whole genome shotgun (WGS) entry which is preliminary data.</text>
</comment>
<gene>
    <name evidence="12" type="primary">tsaE</name>
    <name evidence="12" type="ORF">SIID45300_02536</name>
</gene>
<comment type="similarity">
    <text evidence="2">Belongs to the TsaE family.</text>
</comment>
<keyword evidence="7" id="KW-0547">Nucleotide-binding</keyword>
<evidence type="ECO:0000256" key="7">
    <source>
        <dbReference type="ARBA" id="ARBA00022741"/>
    </source>
</evidence>
<evidence type="ECO:0000256" key="3">
    <source>
        <dbReference type="ARBA" id="ARBA00019010"/>
    </source>
</evidence>
<evidence type="ECO:0000313" key="12">
    <source>
        <dbReference type="EMBL" id="GAB0058192.1"/>
    </source>
</evidence>
<feature type="compositionally biased region" description="Basic and acidic residues" evidence="11">
    <location>
        <begin position="13"/>
        <end position="22"/>
    </location>
</feature>
<dbReference type="EMBL" id="BAAFGK010000004">
    <property type="protein sequence ID" value="GAB0058192.1"/>
    <property type="molecule type" value="Genomic_DNA"/>
</dbReference>
<evidence type="ECO:0000256" key="4">
    <source>
        <dbReference type="ARBA" id="ARBA00022490"/>
    </source>
</evidence>
<keyword evidence="13" id="KW-1185">Reference proteome</keyword>
<evidence type="ECO:0000256" key="8">
    <source>
        <dbReference type="ARBA" id="ARBA00022840"/>
    </source>
</evidence>
<evidence type="ECO:0000256" key="1">
    <source>
        <dbReference type="ARBA" id="ARBA00004496"/>
    </source>
</evidence>
<accession>A0ABQ0CBC9</accession>
<keyword evidence="8" id="KW-0067">ATP-binding</keyword>
<dbReference type="InterPro" id="IPR027417">
    <property type="entry name" value="P-loop_NTPase"/>
</dbReference>
<feature type="region of interest" description="Disordered" evidence="11">
    <location>
        <begin position="1"/>
        <end position="22"/>
    </location>
</feature>
<evidence type="ECO:0000256" key="9">
    <source>
        <dbReference type="ARBA" id="ARBA00022842"/>
    </source>
</evidence>
<comment type="subcellular location">
    <subcellularLocation>
        <location evidence="1">Cytoplasm</location>
    </subcellularLocation>
</comment>
<evidence type="ECO:0000256" key="5">
    <source>
        <dbReference type="ARBA" id="ARBA00022694"/>
    </source>
</evidence>
<feature type="compositionally biased region" description="Polar residues" evidence="11">
    <location>
        <begin position="1"/>
        <end position="12"/>
    </location>
</feature>
<sequence length="169" mass="18041">MSGADATSWSGESRSEAETEGWGRELGDCLAPGVGVLLRGDLGCGKSVFARGVLRGLGVADDYITSPTFTLVNGYDEGRLPVAHFDLYRLSDPEELEGIGVEEYVDGRGVVLVEWPERGAGVDFGAALEVLLEDRADDPEFRRVTLRASEGLSRSCLDGFVAKRSAGRG</sequence>
<dbReference type="Pfam" id="PF02367">
    <property type="entry name" value="TsaE"/>
    <property type="match status" value="1"/>
</dbReference>
<keyword evidence="6" id="KW-0479">Metal-binding</keyword>
<evidence type="ECO:0000256" key="10">
    <source>
        <dbReference type="ARBA" id="ARBA00032441"/>
    </source>
</evidence>
<name>A0ABQ0CBC9_9PROT</name>
<dbReference type="PANTHER" id="PTHR33540:SF2">
    <property type="entry name" value="TRNA THREONYLCARBAMOYLADENOSINE BIOSYNTHESIS PROTEIN TSAE"/>
    <property type="match status" value="1"/>
</dbReference>